<keyword evidence="3" id="KW-1185">Reference proteome</keyword>
<feature type="compositionally biased region" description="Polar residues" evidence="1">
    <location>
        <begin position="8"/>
        <end position="20"/>
    </location>
</feature>
<dbReference type="AlphaFoldDB" id="A0AAV0LIK6"/>
<feature type="region of interest" description="Disordered" evidence="1">
    <location>
        <begin position="59"/>
        <end position="83"/>
    </location>
</feature>
<dbReference type="Proteomes" id="UP001154282">
    <property type="component" value="Unassembled WGS sequence"/>
</dbReference>
<comment type="caution">
    <text evidence="2">The sequence shown here is derived from an EMBL/GenBank/DDBJ whole genome shotgun (WGS) entry which is preliminary data.</text>
</comment>
<feature type="compositionally biased region" description="Basic and acidic residues" evidence="1">
    <location>
        <begin position="70"/>
        <end position="83"/>
    </location>
</feature>
<name>A0AAV0LIK6_9ROSI</name>
<evidence type="ECO:0000313" key="2">
    <source>
        <dbReference type="EMBL" id="CAI0433289.1"/>
    </source>
</evidence>
<reference evidence="2" key="1">
    <citation type="submission" date="2022-08" db="EMBL/GenBank/DDBJ databases">
        <authorList>
            <person name="Gutierrez-Valencia J."/>
        </authorList>
    </citation>
    <scope>NUCLEOTIDE SEQUENCE</scope>
</reference>
<accession>A0AAV0LIK6</accession>
<evidence type="ECO:0000313" key="3">
    <source>
        <dbReference type="Proteomes" id="UP001154282"/>
    </source>
</evidence>
<organism evidence="2 3">
    <name type="scientific">Linum tenue</name>
    <dbReference type="NCBI Taxonomy" id="586396"/>
    <lineage>
        <taxon>Eukaryota</taxon>
        <taxon>Viridiplantae</taxon>
        <taxon>Streptophyta</taxon>
        <taxon>Embryophyta</taxon>
        <taxon>Tracheophyta</taxon>
        <taxon>Spermatophyta</taxon>
        <taxon>Magnoliopsida</taxon>
        <taxon>eudicotyledons</taxon>
        <taxon>Gunneridae</taxon>
        <taxon>Pentapetalae</taxon>
        <taxon>rosids</taxon>
        <taxon>fabids</taxon>
        <taxon>Malpighiales</taxon>
        <taxon>Linaceae</taxon>
        <taxon>Linum</taxon>
    </lineage>
</organism>
<dbReference type="EMBL" id="CAMGYJ010000006">
    <property type="protein sequence ID" value="CAI0433289.1"/>
    <property type="molecule type" value="Genomic_DNA"/>
</dbReference>
<gene>
    <name evidence="2" type="ORF">LITE_LOCUS23789</name>
</gene>
<feature type="non-terminal residue" evidence="2">
    <location>
        <position position="1"/>
    </location>
</feature>
<evidence type="ECO:0000256" key="1">
    <source>
        <dbReference type="SAM" id="MobiDB-lite"/>
    </source>
</evidence>
<sequence length="83" mass="9854">TKERNKKQSNSNHPFSTSLSFFHDEQNETLPFLSKTTLSLSISIHPLLSPSITMRWRSPLLPRRRRRRQSGRDIDDIDYDGWR</sequence>
<protein>
    <submittedName>
        <fullName evidence="2">Uncharacterized protein</fullName>
    </submittedName>
</protein>
<proteinExistence type="predicted"/>
<feature type="region of interest" description="Disordered" evidence="1">
    <location>
        <begin position="1"/>
        <end position="20"/>
    </location>
</feature>